<evidence type="ECO:0000256" key="3">
    <source>
        <dbReference type="ARBA" id="ARBA00023163"/>
    </source>
</evidence>
<name>A0A9P0M492_ACAOB</name>
<accession>A0A9P0M492</accession>
<sequence length="507" mass="53733">MHLTNTTTSSGGGGTTGTTSTTESTLQDTYTKMTSDILAERTLNDFLSEHPGELIRTGSPLFVCTVLPPHWRSNKTLPVAFKVVALGDVGDGTVVTVRAGNDENYCAELRNCTAVMKNQVAKFNDLRFVGRSGRGKSFTLTIMVSTSPPQVATYNKAIKVTVDGPREPRSKTMFSFLGQQQQFHFAFGQRPFPFATSDPLSGFRMPPIGNCNNMPQFGLTTTNSHWGYGGAAGAYSPYFSAGALGSCATPSSQFNTHSLGFSSGSSAAAATPDQTTPAQDAFSPAAGVTGAAGVGASLLPEASTTDLDQHLGLVTSQTHSNHSQSTTHSSSLLVPRYTSNHADFAISGPRSLSDNSSTAESPVQDDLLVSSQPTVGAVNHVNNTNFQLHQNMSQSSYSSSNCNNSIYPVLPGLLYSQLYSAANQTHNFHSLHTTHAQHSDLQSVMDHLSTSNQRQMVHGSTDLLLSNNGTCAAAAARQDDGHNRGLSTNGAQRGPAQNGDAVVWRPY</sequence>
<dbReference type="Proteomes" id="UP001152888">
    <property type="component" value="Unassembled WGS sequence"/>
</dbReference>
<evidence type="ECO:0000313" key="7">
    <source>
        <dbReference type="EMBL" id="CAH2011511.1"/>
    </source>
</evidence>
<evidence type="ECO:0000313" key="8">
    <source>
        <dbReference type="Proteomes" id="UP001152888"/>
    </source>
</evidence>
<dbReference type="InterPro" id="IPR000040">
    <property type="entry name" value="AML1_Runt"/>
</dbReference>
<keyword evidence="3" id="KW-0804">Transcription</keyword>
<dbReference type="GO" id="GO:0000981">
    <property type="term" value="F:DNA-binding transcription factor activity, RNA polymerase II-specific"/>
    <property type="evidence" value="ECO:0007669"/>
    <property type="project" value="TreeGrafter"/>
</dbReference>
<comment type="subcellular location">
    <subcellularLocation>
        <location evidence="1">Nucleus</location>
    </subcellularLocation>
</comment>
<dbReference type="PANTHER" id="PTHR11950:SF50">
    <property type="entry name" value="RUNT RELATED A, ISOFORM D"/>
    <property type="match status" value="1"/>
</dbReference>
<dbReference type="FunFam" id="2.60.40.720:FF:000001">
    <property type="entry name" value="Runt-related transcription factor"/>
    <property type="match status" value="1"/>
</dbReference>
<dbReference type="SUPFAM" id="SSF49417">
    <property type="entry name" value="p53-like transcription factors"/>
    <property type="match status" value="1"/>
</dbReference>
<feature type="region of interest" description="Disordered" evidence="5">
    <location>
        <begin position="475"/>
        <end position="507"/>
    </location>
</feature>
<dbReference type="InterPro" id="IPR008967">
    <property type="entry name" value="p53-like_TF_DNA-bd_sf"/>
</dbReference>
<dbReference type="PROSITE" id="PS51062">
    <property type="entry name" value="RUNT"/>
    <property type="match status" value="1"/>
</dbReference>
<dbReference type="OrthoDB" id="10029800at2759"/>
<evidence type="ECO:0000256" key="1">
    <source>
        <dbReference type="ARBA" id="ARBA00004123"/>
    </source>
</evidence>
<feature type="region of interest" description="Disordered" evidence="5">
    <location>
        <begin position="263"/>
        <end position="284"/>
    </location>
</feature>
<reference evidence="7" key="1">
    <citation type="submission" date="2022-03" db="EMBL/GenBank/DDBJ databases">
        <authorList>
            <person name="Sayadi A."/>
        </authorList>
    </citation>
    <scope>NUCLEOTIDE SEQUENCE</scope>
</reference>
<dbReference type="EMBL" id="CAKOFQ010008078">
    <property type="protein sequence ID" value="CAH2011511.1"/>
    <property type="molecule type" value="Genomic_DNA"/>
</dbReference>
<dbReference type="AlphaFoldDB" id="A0A9P0M492"/>
<feature type="domain" description="Runt" evidence="6">
    <location>
        <begin position="42"/>
        <end position="170"/>
    </location>
</feature>
<dbReference type="GO" id="GO:0001709">
    <property type="term" value="P:cell fate determination"/>
    <property type="evidence" value="ECO:0007669"/>
    <property type="project" value="UniProtKB-ARBA"/>
</dbReference>
<dbReference type="GO" id="GO:0000978">
    <property type="term" value="F:RNA polymerase II cis-regulatory region sequence-specific DNA binding"/>
    <property type="evidence" value="ECO:0007669"/>
    <property type="project" value="TreeGrafter"/>
</dbReference>
<dbReference type="PRINTS" id="PR00967">
    <property type="entry name" value="ONCOGENEAML1"/>
</dbReference>
<keyword evidence="2" id="KW-0805">Transcription regulation</keyword>
<evidence type="ECO:0000256" key="2">
    <source>
        <dbReference type="ARBA" id="ARBA00023015"/>
    </source>
</evidence>
<evidence type="ECO:0000256" key="4">
    <source>
        <dbReference type="ARBA" id="ARBA00023242"/>
    </source>
</evidence>
<keyword evidence="8" id="KW-1185">Reference proteome</keyword>
<protein>
    <recommendedName>
        <fullName evidence="6">Runt domain-containing protein</fullName>
    </recommendedName>
</protein>
<organism evidence="7 8">
    <name type="scientific">Acanthoscelides obtectus</name>
    <name type="common">Bean weevil</name>
    <name type="synonym">Bruchus obtectus</name>
    <dbReference type="NCBI Taxonomy" id="200917"/>
    <lineage>
        <taxon>Eukaryota</taxon>
        <taxon>Metazoa</taxon>
        <taxon>Ecdysozoa</taxon>
        <taxon>Arthropoda</taxon>
        <taxon>Hexapoda</taxon>
        <taxon>Insecta</taxon>
        <taxon>Pterygota</taxon>
        <taxon>Neoptera</taxon>
        <taxon>Endopterygota</taxon>
        <taxon>Coleoptera</taxon>
        <taxon>Polyphaga</taxon>
        <taxon>Cucujiformia</taxon>
        <taxon>Chrysomeloidea</taxon>
        <taxon>Chrysomelidae</taxon>
        <taxon>Bruchinae</taxon>
        <taxon>Bruchini</taxon>
        <taxon>Acanthoscelides</taxon>
    </lineage>
</organism>
<comment type="caution">
    <text evidence="7">The sequence shown here is derived from an EMBL/GenBank/DDBJ whole genome shotgun (WGS) entry which is preliminary data.</text>
</comment>
<evidence type="ECO:0000259" key="6">
    <source>
        <dbReference type="PROSITE" id="PS51062"/>
    </source>
</evidence>
<dbReference type="Pfam" id="PF00853">
    <property type="entry name" value="Runt"/>
    <property type="match status" value="1"/>
</dbReference>
<gene>
    <name evidence="7" type="ORF">ACAOBT_LOCUS32208</name>
</gene>
<dbReference type="GO" id="GO:0005524">
    <property type="term" value="F:ATP binding"/>
    <property type="evidence" value="ECO:0007669"/>
    <property type="project" value="InterPro"/>
</dbReference>
<dbReference type="PANTHER" id="PTHR11950">
    <property type="entry name" value="RUNT RELATED"/>
    <property type="match status" value="1"/>
</dbReference>
<dbReference type="GO" id="GO:0005634">
    <property type="term" value="C:nucleus"/>
    <property type="evidence" value="ECO:0007669"/>
    <property type="project" value="UniProtKB-SubCell"/>
</dbReference>
<proteinExistence type="predicted"/>
<dbReference type="Gene3D" id="2.60.40.720">
    <property type="match status" value="1"/>
</dbReference>
<dbReference type="InterPro" id="IPR012346">
    <property type="entry name" value="p53/RUNT-type_TF_DNA-bd_sf"/>
</dbReference>
<evidence type="ECO:0000256" key="5">
    <source>
        <dbReference type="SAM" id="MobiDB-lite"/>
    </source>
</evidence>
<feature type="region of interest" description="Disordered" evidence="5">
    <location>
        <begin position="1"/>
        <end position="27"/>
    </location>
</feature>
<dbReference type="InterPro" id="IPR013524">
    <property type="entry name" value="Runt_dom"/>
</dbReference>
<keyword evidence="4" id="KW-0539">Nucleus</keyword>